<accession>A0A9N8ZRP8</accession>
<reference evidence="1" key="1">
    <citation type="submission" date="2021-06" db="EMBL/GenBank/DDBJ databases">
        <authorList>
            <person name="Kallberg Y."/>
            <person name="Tangrot J."/>
            <person name="Rosling A."/>
        </authorList>
    </citation>
    <scope>NUCLEOTIDE SEQUENCE</scope>
    <source>
        <strain evidence="1">BR232B</strain>
    </source>
</reference>
<proteinExistence type="predicted"/>
<dbReference type="Proteomes" id="UP000789739">
    <property type="component" value="Unassembled WGS sequence"/>
</dbReference>
<gene>
    <name evidence="1" type="ORF">PBRASI_LOCUS2786</name>
</gene>
<comment type="caution">
    <text evidence="1">The sequence shown here is derived from an EMBL/GenBank/DDBJ whole genome shotgun (WGS) entry which is preliminary data.</text>
</comment>
<evidence type="ECO:0000313" key="2">
    <source>
        <dbReference type="Proteomes" id="UP000789739"/>
    </source>
</evidence>
<name>A0A9N8ZRP8_9GLOM</name>
<organism evidence="1 2">
    <name type="scientific">Paraglomus brasilianum</name>
    <dbReference type="NCBI Taxonomy" id="144538"/>
    <lineage>
        <taxon>Eukaryota</taxon>
        <taxon>Fungi</taxon>
        <taxon>Fungi incertae sedis</taxon>
        <taxon>Mucoromycota</taxon>
        <taxon>Glomeromycotina</taxon>
        <taxon>Glomeromycetes</taxon>
        <taxon>Paraglomerales</taxon>
        <taxon>Paraglomeraceae</taxon>
        <taxon>Paraglomus</taxon>
    </lineage>
</organism>
<sequence length="167" mass="18896">MALTMFQLIHKTTCFLSLGRIAQQYRHNKIQQIIQTVKISQIIVVNQNVSLNGLTLRISFAATSLPSQLATVGQVANVNTNLQNLQQKHFVFANEPDVQATFEHNMLASLSEIIRSKLNRPAIFARHSVLSIIDDLNNTIIPNNNDNNTVRITPRSTIFKTLYKKRD</sequence>
<dbReference type="EMBL" id="CAJVPI010000229">
    <property type="protein sequence ID" value="CAG8504570.1"/>
    <property type="molecule type" value="Genomic_DNA"/>
</dbReference>
<evidence type="ECO:0000313" key="1">
    <source>
        <dbReference type="EMBL" id="CAG8504570.1"/>
    </source>
</evidence>
<protein>
    <submittedName>
        <fullName evidence="1">10590_t:CDS:1</fullName>
    </submittedName>
</protein>
<dbReference type="AlphaFoldDB" id="A0A9N8ZRP8"/>
<keyword evidence="2" id="KW-1185">Reference proteome</keyword>